<gene>
    <name evidence="2" type="ORF">BB347_03795</name>
    <name evidence="3" type="ORF">SAMN05421809_0280</name>
</gene>
<dbReference type="RefSeq" id="WP_076578249.1">
    <property type="nucleotide sequence ID" value="NZ_CP019327.1"/>
</dbReference>
<keyword evidence="1" id="KW-1133">Transmembrane helix</keyword>
<evidence type="ECO:0000256" key="1">
    <source>
        <dbReference type="SAM" id="Phobius"/>
    </source>
</evidence>
<dbReference type="EMBL" id="CP019327">
    <property type="protein sequence ID" value="APX95809.1"/>
    <property type="molecule type" value="Genomic_DNA"/>
</dbReference>
<evidence type="ECO:0000313" key="3">
    <source>
        <dbReference type="EMBL" id="SIR08275.1"/>
    </source>
</evidence>
<dbReference type="STRING" id="588898.BB347_03795"/>
<evidence type="ECO:0000313" key="4">
    <source>
        <dbReference type="Proteomes" id="UP000185687"/>
    </source>
</evidence>
<reference evidence="2 5" key="1">
    <citation type="submission" date="2017-01" db="EMBL/GenBank/DDBJ databases">
        <title>Complete genome sequence of Haloterrigena daqingensis type strain (JX313T).</title>
        <authorList>
            <person name="Shuang W."/>
        </authorList>
    </citation>
    <scope>NUCLEOTIDE SEQUENCE [LARGE SCALE GENOMIC DNA]</scope>
    <source>
        <strain evidence="2 5">JX313</strain>
    </source>
</reference>
<organism evidence="3 4">
    <name type="scientific">Natronorubrum daqingense</name>
    <dbReference type="NCBI Taxonomy" id="588898"/>
    <lineage>
        <taxon>Archaea</taxon>
        <taxon>Methanobacteriati</taxon>
        <taxon>Methanobacteriota</taxon>
        <taxon>Stenosarchaea group</taxon>
        <taxon>Halobacteria</taxon>
        <taxon>Halobacteriales</taxon>
        <taxon>Natrialbaceae</taxon>
        <taxon>Natronorubrum</taxon>
    </lineage>
</organism>
<evidence type="ECO:0000313" key="5">
    <source>
        <dbReference type="Proteomes" id="UP000187321"/>
    </source>
</evidence>
<dbReference type="Pfam" id="PF24287">
    <property type="entry name" value="DUF7475"/>
    <property type="match status" value="1"/>
</dbReference>
<keyword evidence="1" id="KW-0472">Membrane</keyword>
<reference evidence="3 4" key="2">
    <citation type="submission" date="2017-01" db="EMBL/GenBank/DDBJ databases">
        <authorList>
            <person name="Mah S.A."/>
            <person name="Swanson W.J."/>
            <person name="Moy G.W."/>
            <person name="Vacquier V.D."/>
        </authorList>
    </citation>
    <scope>NUCLEOTIDE SEQUENCE [LARGE SCALE GENOMIC DNA]</scope>
    <source>
        <strain evidence="3 4">CGMCC 1.8909</strain>
    </source>
</reference>
<dbReference type="OrthoDB" id="330759at2157"/>
<dbReference type="KEGG" id="hda:BB347_03795"/>
<feature type="transmembrane region" description="Helical" evidence="1">
    <location>
        <begin position="12"/>
        <end position="35"/>
    </location>
</feature>
<accession>A0A1N6Y0S7</accession>
<keyword evidence="4" id="KW-1185">Reference proteome</keyword>
<proteinExistence type="predicted"/>
<dbReference type="Proteomes" id="UP000187321">
    <property type="component" value="Chromosome"/>
</dbReference>
<feature type="transmembrane region" description="Helical" evidence="1">
    <location>
        <begin position="69"/>
        <end position="87"/>
    </location>
</feature>
<feature type="transmembrane region" description="Helical" evidence="1">
    <location>
        <begin position="41"/>
        <end position="62"/>
    </location>
</feature>
<name>A0A1N6Y0S7_9EURY</name>
<sequence length="122" mass="13368">MIAANRIGLATLTPLHWMAIGLALVTGLVHLILGLEFLPHWMGLAFLFATAGFLLGIGLVVADYRRSTVYLLGIPFTAAQIVLWYVLNEPATVADLSSAELIDKLAQILLIVALVILYRRER</sequence>
<feature type="transmembrane region" description="Helical" evidence="1">
    <location>
        <begin position="99"/>
        <end position="118"/>
    </location>
</feature>
<dbReference type="GeneID" id="30955036"/>
<keyword evidence="1" id="KW-0812">Transmembrane</keyword>
<dbReference type="Proteomes" id="UP000185687">
    <property type="component" value="Unassembled WGS sequence"/>
</dbReference>
<evidence type="ECO:0000313" key="2">
    <source>
        <dbReference type="EMBL" id="APX95809.1"/>
    </source>
</evidence>
<dbReference type="AlphaFoldDB" id="A0A1N6Y0S7"/>
<protein>
    <submittedName>
        <fullName evidence="3">Uncharacterized protein</fullName>
    </submittedName>
</protein>
<dbReference type="EMBL" id="FTNP01000001">
    <property type="protein sequence ID" value="SIR08275.1"/>
    <property type="molecule type" value="Genomic_DNA"/>
</dbReference>
<dbReference type="InterPro" id="IPR055898">
    <property type="entry name" value="DUF7475"/>
</dbReference>